<evidence type="ECO:0000313" key="2">
    <source>
        <dbReference type="EMBL" id="KIU18399.1"/>
    </source>
</evidence>
<dbReference type="OrthoDB" id="9801841at2"/>
<name>A0A0D1K0F6_9MYCO</name>
<dbReference type="InterPro" id="IPR036457">
    <property type="entry name" value="PPM-type-like_dom_sf"/>
</dbReference>
<dbReference type="CDD" id="cd00143">
    <property type="entry name" value="PP2Cc"/>
    <property type="match status" value="1"/>
</dbReference>
<dbReference type="SMART" id="SM00332">
    <property type="entry name" value="PP2Cc"/>
    <property type="match status" value="1"/>
</dbReference>
<dbReference type="Proteomes" id="UP000032221">
    <property type="component" value="Unassembled WGS sequence"/>
</dbReference>
<keyword evidence="3" id="KW-1185">Reference proteome</keyword>
<dbReference type="SUPFAM" id="SSF81606">
    <property type="entry name" value="PP2C-like"/>
    <property type="match status" value="1"/>
</dbReference>
<reference evidence="2 3" key="1">
    <citation type="submission" date="2015-01" db="EMBL/GenBank/DDBJ databases">
        <title>Genome sequence of Mycobacterium llatzerense and Mycobacterium immunogenum recovered from brain abscess.</title>
        <authorList>
            <person name="Greninger A.L."/>
            <person name="Langelier C."/>
            <person name="Cunningham G."/>
            <person name="Chiu C.Y."/>
            <person name="Miller S."/>
        </authorList>
    </citation>
    <scope>NUCLEOTIDE SEQUENCE [LARGE SCALE GENOMIC DNA]</scope>
    <source>
        <strain evidence="2 3">CLUC14</strain>
    </source>
</reference>
<dbReference type="RefSeq" id="WP_043401687.1">
    <property type="nucleotide sequence ID" value="NZ_BAAARC010000007.1"/>
</dbReference>
<comment type="caution">
    <text evidence="2">The sequence shown here is derived from an EMBL/GenBank/DDBJ whole genome shotgun (WGS) entry which is preliminary data.</text>
</comment>
<dbReference type="EMBL" id="JXST01000003">
    <property type="protein sequence ID" value="KIU18399.1"/>
    <property type="molecule type" value="Genomic_DNA"/>
</dbReference>
<dbReference type="AlphaFoldDB" id="A0A0D1K0F6"/>
<dbReference type="InterPro" id="IPR001932">
    <property type="entry name" value="PPM-type_phosphatase-like_dom"/>
</dbReference>
<dbReference type="Pfam" id="PF13672">
    <property type="entry name" value="PP2C_2"/>
    <property type="match status" value="1"/>
</dbReference>
<dbReference type="PROSITE" id="PS51746">
    <property type="entry name" value="PPM_2"/>
    <property type="match status" value="1"/>
</dbReference>
<evidence type="ECO:0000259" key="1">
    <source>
        <dbReference type="PROSITE" id="PS51746"/>
    </source>
</evidence>
<evidence type="ECO:0000313" key="3">
    <source>
        <dbReference type="Proteomes" id="UP000032221"/>
    </source>
</evidence>
<organism evidence="2 3">
    <name type="scientific">Mycolicibacterium llatzerense</name>
    <dbReference type="NCBI Taxonomy" id="280871"/>
    <lineage>
        <taxon>Bacteria</taxon>
        <taxon>Bacillati</taxon>
        <taxon>Actinomycetota</taxon>
        <taxon>Actinomycetes</taxon>
        <taxon>Mycobacteriales</taxon>
        <taxon>Mycobacteriaceae</taxon>
        <taxon>Mycolicibacterium</taxon>
    </lineage>
</organism>
<dbReference type="PATRIC" id="fig|280871.6.peg.588"/>
<protein>
    <submittedName>
        <fullName evidence="2">Serine/threonine protein phosphatase</fullName>
    </submittedName>
</protein>
<feature type="domain" description="PPM-type phosphatase" evidence="1">
    <location>
        <begin position="10"/>
        <end position="236"/>
    </location>
</feature>
<gene>
    <name evidence="2" type="ORF">TL10_02915</name>
</gene>
<accession>A0A0D1K0F6</accession>
<dbReference type="STRING" id="280871.TL10_02915"/>
<sequence>MRVNVRAFTDTGLRRKRNEDAVMVGGWVSQTHNGVLVDMRMQPGSPFVCAVCDGMGGHVGGDVASRTALSMIATMSPGWTGGDDITSSLSYVSDWLYDMGRDTELAGMGTTIAGVCLTADEVIVFNVGDSRVYSVAGETLTQVSVDDAVLDAAGRPTNIITQSLGQGVPIAAHLTATPLQPGSYLMCSDGVHGQMEHHDLQAATACNDRGDGSAIIIGTARANGAADNFSFILLDVLAD</sequence>
<dbReference type="SMART" id="SM00331">
    <property type="entry name" value="PP2C_SIG"/>
    <property type="match status" value="1"/>
</dbReference>
<dbReference type="Gene3D" id="3.60.40.10">
    <property type="entry name" value="PPM-type phosphatase domain"/>
    <property type="match status" value="1"/>
</dbReference>
<proteinExistence type="predicted"/>